<name>A0A1B8RSP8_9CLOT</name>
<evidence type="ECO:0000313" key="2">
    <source>
        <dbReference type="Proteomes" id="UP000092714"/>
    </source>
</evidence>
<reference evidence="1 2" key="1">
    <citation type="submission" date="2016-06" db="EMBL/GenBank/DDBJ databases">
        <authorList>
            <person name="Kjaerup R.B."/>
            <person name="Dalgaard T.S."/>
            <person name="Juul-Madsen H.R."/>
        </authorList>
    </citation>
    <scope>NUCLEOTIDE SEQUENCE [LARGE SCALE GENOMIC DNA]</scope>
    <source>
        <strain evidence="1 2">373-A1</strain>
    </source>
</reference>
<gene>
    <name evidence="1" type="ORF">CP373A1_02720</name>
</gene>
<proteinExistence type="predicted"/>
<dbReference type="AlphaFoldDB" id="A0A1B8RSP8"/>
<dbReference type="EMBL" id="MAPZ01000010">
    <property type="protein sequence ID" value="OBY11855.1"/>
    <property type="molecule type" value="Genomic_DNA"/>
</dbReference>
<keyword evidence="2" id="KW-1185">Reference proteome</keyword>
<protein>
    <submittedName>
        <fullName evidence="1">Uncharacterized protein</fullName>
    </submittedName>
</protein>
<dbReference type="Proteomes" id="UP000092714">
    <property type="component" value="Unassembled WGS sequence"/>
</dbReference>
<organism evidence="1 2">
    <name type="scientific">Clostridium paraputrificum</name>
    <dbReference type="NCBI Taxonomy" id="29363"/>
    <lineage>
        <taxon>Bacteria</taxon>
        <taxon>Bacillati</taxon>
        <taxon>Bacillota</taxon>
        <taxon>Clostridia</taxon>
        <taxon>Eubacteriales</taxon>
        <taxon>Clostridiaceae</taxon>
        <taxon>Clostridium</taxon>
    </lineage>
</organism>
<sequence>MSCWKNIKTEDDIEELFNIYGGFHDSCIVSVNFKSGAFVDNEMAMNFGDAQSRKLHVVFHRQWQPSAIELCFTGLRQLHLVGWQDNYLCDIFDAYISIHNKLLPGKPEQVIVWADTYYFDINNINNRIAEPANTYIIANELKWRIID</sequence>
<evidence type="ECO:0000313" key="1">
    <source>
        <dbReference type="EMBL" id="OBY11855.1"/>
    </source>
</evidence>
<comment type="caution">
    <text evidence="1">The sequence shown here is derived from an EMBL/GenBank/DDBJ whole genome shotgun (WGS) entry which is preliminary data.</text>
</comment>
<dbReference type="OrthoDB" id="1494005at2"/>
<accession>A0A1B8RSP8</accession>
<dbReference type="RefSeq" id="WP_065254273.1">
    <property type="nucleotide sequence ID" value="NZ_MAPZ01000010.1"/>
</dbReference>